<organism evidence="9 10">
    <name type="scientific">Lacibacter luteus</name>
    <dbReference type="NCBI Taxonomy" id="2508719"/>
    <lineage>
        <taxon>Bacteria</taxon>
        <taxon>Pseudomonadati</taxon>
        <taxon>Bacteroidota</taxon>
        <taxon>Chitinophagia</taxon>
        <taxon>Chitinophagales</taxon>
        <taxon>Chitinophagaceae</taxon>
        <taxon>Lacibacter</taxon>
    </lineage>
</organism>
<dbReference type="Proteomes" id="UP000290204">
    <property type="component" value="Unassembled WGS sequence"/>
</dbReference>
<feature type="transmembrane region" description="Helical" evidence="8">
    <location>
        <begin position="52"/>
        <end position="72"/>
    </location>
</feature>
<dbReference type="AlphaFoldDB" id="A0A4V1M7D6"/>
<feature type="transmembrane region" description="Helical" evidence="8">
    <location>
        <begin position="235"/>
        <end position="255"/>
    </location>
</feature>
<keyword evidence="2 8" id="KW-0812">Transmembrane</keyword>
<sequence length="447" mass="50034">MEKQATIGKGVDTVTVLLYYALVLVGFIAIFSVEFRMGDSFVQSLLELKKNYSKQVLFIGISSLVAVFVLLTDSKFFTAIANLLYMGGILLMLLTFVIGKDISGSKSWIALGGGFNLQPAELCKVFTALALAKYLSRPETEFKTLRSHLIAFALTLGPAVLSIAQKETGLALVYFSFFLVMYREGLPAIYLIVGFSFVVLFISSIVLSFLVYAIALAIIAFIIIYYFWRQFKRNLFLLLGIIIIYIALLGFHWFVNYVVFDKILKPYQTARVLNMFGKTYIPKSPERIAQFEKEQASGKKKDYTYNVKQSKIAIGSGGFAGKGFLKGVTTQGDFVPEQHTDFIFTAIAESFGFWGSALLLGLYFFLLYRITAIAERQRSTFSRVYAYSVACILLFHIMINISMTIGLMPVIGITLPLLSYGGSSLVTFTILIFIMLRLDADRSMVLR</sequence>
<dbReference type="InterPro" id="IPR001182">
    <property type="entry name" value="FtsW/RodA"/>
</dbReference>
<keyword evidence="5 8" id="KW-0472">Membrane</keyword>
<feature type="transmembrane region" description="Helical" evidence="8">
    <location>
        <begin position="351"/>
        <end position="372"/>
    </location>
</feature>
<dbReference type="GO" id="GO:0005886">
    <property type="term" value="C:plasma membrane"/>
    <property type="evidence" value="ECO:0007669"/>
    <property type="project" value="TreeGrafter"/>
</dbReference>
<feature type="transmembrane region" description="Helical" evidence="8">
    <location>
        <begin position="384"/>
        <end position="411"/>
    </location>
</feature>
<dbReference type="PANTHER" id="PTHR30474">
    <property type="entry name" value="CELL CYCLE PROTEIN"/>
    <property type="match status" value="1"/>
</dbReference>
<accession>A0A4V1M7D6</accession>
<dbReference type="Pfam" id="PF01098">
    <property type="entry name" value="FTSW_RODA_SPOVE"/>
    <property type="match status" value="2"/>
</dbReference>
<reference evidence="9 10" key="1">
    <citation type="submission" date="2019-01" db="EMBL/GenBank/DDBJ databases">
        <title>Lacibacter sp. strain TTM-7.</title>
        <authorList>
            <person name="Chen W.-M."/>
        </authorList>
    </citation>
    <scope>NUCLEOTIDE SEQUENCE [LARGE SCALE GENOMIC DNA]</scope>
    <source>
        <strain evidence="9 10">TTM-7</strain>
    </source>
</reference>
<evidence type="ECO:0000256" key="4">
    <source>
        <dbReference type="ARBA" id="ARBA00022989"/>
    </source>
</evidence>
<evidence type="ECO:0000256" key="5">
    <source>
        <dbReference type="ARBA" id="ARBA00023136"/>
    </source>
</evidence>
<dbReference type="GO" id="GO:0015648">
    <property type="term" value="F:lipid-linked peptidoglycan transporter activity"/>
    <property type="evidence" value="ECO:0007669"/>
    <property type="project" value="TreeGrafter"/>
</dbReference>
<evidence type="ECO:0000256" key="2">
    <source>
        <dbReference type="ARBA" id="ARBA00022692"/>
    </source>
</evidence>
<feature type="transmembrane region" description="Helical" evidence="8">
    <location>
        <begin position="417"/>
        <end position="438"/>
    </location>
</feature>
<comment type="subcellular location">
    <subcellularLocation>
        <location evidence="1">Membrane</location>
        <topology evidence="1">Multi-pass membrane protein</topology>
    </subcellularLocation>
</comment>
<feature type="transmembrane region" description="Helical" evidence="8">
    <location>
        <begin position="79"/>
        <end position="98"/>
    </location>
</feature>
<feature type="transmembrane region" description="Helical" evidence="8">
    <location>
        <begin position="209"/>
        <end position="228"/>
    </location>
</feature>
<proteinExistence type="predicted"/>
<gene>
    <name evidence="9" type="ORF">ESA94_14670</name>
</gene>
<dbReference type="OrthoDB" id="9768187at2"/>
<feature type="transmembrane region" description="Helical" evidence="8">
    <location>
        <begin position="145"/>
        <end position="164"/>
    </location>
</feature>
<keyword evidence="4 8" id="KW-1133">Transmembrane helix</keyword>
<protein>
    <recommendedName>
        <fullName evidence="7">Cell wall polymerase</fullName>
    </recommendedName>
    <alternativeName>
        <fullName evidence="6">Peptidoglycan polymerase</fullName>
    </alternativeName>
</protein>
<dbReference type="GO" id="GO:0008360">
    <property type="term" value="P:regulation of cell shape"/>
    <property type="evidence" value="ECO:0007669"/>
    <property type="project" value="UniProtKB-KW"/>
</dbReference>
<dbReference type="GO" id="GO:0032153">
    <property type="term" value="C:cell division site"/>
    <property type="evidence" value="ECO:0007669"/>
    <property type="project" value="TreeGrafter"/>
</dbReference>
<comment type="caution">
    <text evidence="9">The sequence shown here is derived from an EMBL/GenBank/DDBJ whole genome shotgun (WGS) entry which is preliminary data.</text>
</comment>
<evidence type="ECO:0000256" key="8">
    <source>
        <dbReference type="SAM" id="Phobius"/>
    </source>
</evidence>
<dbReference type="InterPro" id="IPR018365">
    <property type="entry name" value="Cell_cycle_FtsW-rel_CS"/>
</dbReference>
<keyword evidence="3" id="KW-0133">Cell shape</keyword>
<evidence type="ECO:0000313" key="9">
    <source>
        <dbReference type="EMBL" id="RXK59374.1"/>
    </source>
</evidence>
<dbReference type="GO" id="GO:0051301">
    <property type="term" value="P:cell division"/>
    <property type="evidence" value="ECO:0007669"/>
    <property type="project" value="InterPro"/>
</dbReference>
<evidence type="ECO:0000313" key="10">
    <source>
        <dbReference type="Proteomes" id="UP000290204"/>
    </source>
</evidence>
<dbReference type="PANTHER" id="PTHR30474:SF1">
    <property type="entry name" value="PEPTIDOGLYCAN GLYCOSYLTRANSFERASE MRDB"/>
    <property type="match status" value="1"/>
</dbReference>
<dbReference type="NCBIfam" id="NF037961">
    <property type="entry name" value="RodA_shape"/>
    <property type="match status" value="1"/>
</dbReference>
<evidence type="ECO:0000256" key="3">
    <source>
        <dbReference type="ARBA" id="ARBA00022960"/>
    </source>
</evidence>
<evidence type="ECO:0000256" key="7">
    <source>
        <dbReference type="ARBA" id="ARBA00033270"/>
    </source>
</evidence>
<dbReference type="PROSITE" id="PS00428">
    <property type="entry name" value="FTSW_RODA_SPOVE"/>
    <property type="match status" value="1"/>
</dbReference>
<name>A0A4V1M7D6_9BACT</name>
<dbReference type="EMBL" id="SDHW01000004">
    <property type="protein sequence ID" value="RXK59374.1"/>
    <property type="molecule type" value="Genomic_DNA"/>
</dbReference>
<evidence type="ECO:0000256" key="6">
    <source>
        <dbReference type="ARBA" id="ARBA00032370"/>
    </source>
</evidence>
<keyword evidence="10" id="KW-1185">Reference proteome</keyword>
<feature type="transmembrane region" description="Helical" evidence="8">
    <location>
        <begin position="12"/>
        <end position="32"/>
    </location>
</feature>
<dbReference type="RefSeq" id="WP_129131677.1">
    <property type="nucleotide sequence ID" value="NZ_SDHW01000004.1"/>
</dbReference>
<evidence type="ECO:0000256" key="1">
    <source>
        <dbReference type="ARBA" id="ARBA00004141"/>
    </source>
</evidence>